<sequence length="261" mass="29962">MNLPEIVSREEWVAARKGLLAQEKEFTRTRDRLNAERRRLPMVRIDKEYVFEARDDRATLLDLFAGRRQLIVYHFMFGPDWDVGCEGCSILVDNIGHPAHLHARDTSLVLVSRAPLPKLLAFQKRMGWTTPWYSSHNSDFNHDFHVTLDERVAPVEHNFEDRAALERRGLTEFRGTELPGVSVFLRDGAAIFHTYSTYARGTDLLNGTFNYLDLTALGRQEPWEQPPGRSWLPAGGWWWRRHDEYRAEGRGAGVVAANGGC</sequence>
<proteinExistence type="predicted"/>
<organism evidence="1 2">
    <name type="scientific">Pseudonocardia eucalypti</name>
    <dbReference type="NCBI Taxonomy" id="648755"/>
    <lineage>
        <taxon>Bacteria</taxon>
        <taxon>Bacillati</taxon>
        <taxon>Actinomycetota</taxon>
        <taxon>Actinomycetes</taxon>
        <taxon>Pseudonocardiales</taxon>
        <taxon>Pseudonocardiaceae</taxon>
        <taxon>Pseudonocardia</taxon>
    </lineage>
</organism>
<dbReference type="Pfam" id="PF05988">
    <property type="entry name" value="DUF899"/>
    <property type="match status" value="1"/>
</dbReference>
<keyword evidence="2" id="KW-1185">Reference proteome</keyword>
<dbReference type="EMBL" id="BAABJP010000026">
    <property type="protein sequence ID" value="GAA5162569.1"/>
    <property type="molecule type" value="Genomic_DNA"/>
</dbReference>
<gene>
    <name evidence="1" type="ORF">GCM10023321_48350</name>
</gene>
<accession>A0ABP9QIM1</accession>
<protein>
    <submittedName>
        <fullName evidence="1">DUF899 domain-containing protein</fullName>
    </submittedName>
</protein>
<evidence type="ECO:0000313" key="2">
    <source>
        <dbReference type="Proteomes" id="UP001428817"/>
    </source>
</evidence>
<evidence type="ECO:0000313" key="1">
    <source>
        <dbReference type="EMBL" id="GAA5162569.1"/>
    </source>
</evidence>
<reference evidence="2" key="1">
    <citation type="journal article" date="2019" name="Int. J. Syst. Evol. Microbiol.">
        <title>The Global Catalogue of Microorganisms (GCM) 10K type strain sequencing project: providing services to taxonomists for standard genome sequencing and annotation.</title>
        <authorList>
            <consortium name="The Broad Institute Genomics Platform"/>
            <consortium name="The Broad Institute Genome Sequencing Center for Infectious Disease"/>
            <person name="Wu L."/>
            <person name="Ma J."/>
        </authorList>
    </citation>
    <scope>NUCLEOTIDE SEQUENCE [LARGE SCALE GENOMIC DNA]</scope>
    <source>
        <strain evidence="2">JCM 18303</strain>
    </source>
</reference>
<dbReference type="InterPro" id="IPR010296">
    <property type="entry name" value="DUF899_thioredox"/>
</dbReference>
<dbReference type="Proteomes" id="UP001428817">
    <property type="component" value="Unassembled WGS sequence"/>
</dbReference>
<name>A0ABP9QIM1_9PSEU</name>
<comment type="caution">
    <text evidence="1">The sequence shown here is derived from an EMBL/GenBank/DDBJ whole genome shotgun (WGS) entry which is preliminary data.</text>
</comment>